<evidence type="ECO:0000256" key="9">
    <source>
        <dbReference type="ARBA" id="ARBA00022884"/>
    </source>
</evidence>
<dbReference type="InterPro" id="IPR036621">
    <property type="entry name" value="Anticodon-bd_dom_sf"/>
</dbReference>
<keyword evidence="2 13" id="KW-0963">Cytoplasm</keyword>
<dbReference type="InterPro" id="IPR002320">
    <property type="entry name" value="Thr-tRNA-ligase_IIa"/>
</dbReference>
<dbReference type="GO" id="GO:0005524">
    <property type="term" value="F:ATP binding"/>
    <property type="evidence" value="ECO:0007669"/>
    <property type="project" value="UniProtKB-UniRule"/>
</dbReference>
<dbReference type="Gene3D" id="3.30.980.10">
    <property type="entry name" value="Threonyl-trna Synthetase, Chain A, domain 2"/>
    <property type="match status" value="1"/>
</dbReference>
<dbReference type="CDD" id="cd00860">
    <property type="entry name" value="ThrRS_anticodon"/>
    <property type="match status" value="1"/>
</dbReference>
<keyword evidence="9 13" id="KW-0694">RNA-binding</keyword>
<reference evidence="16" key="2">
    <citation type="journal article" date="2021" name="PeerJ">
        <title>Extensive microbial diversity within the chicken gut microbiome revealed by metagenomics and culture.</title>
        <authorList>
            <person name="Gilroy R."/>
            <person name="Ravi A."/>
            <person name="Getino M."/>
            <person name="Pursley I."/>
            <person name="Horton D.L."/>
            <person name="Alikhan N.F."/>
            <person name="Baker D."/>
            <person name="Gharbi K."/>
            <person name="Hall N."/>
            <person name="Watson M."/>
            <person name="Adriaenssens E.M."/>
            <person name="Foster-Nyarko E."/>
            <person name="Jarju S."/>
            <person name="Secka A."/>
            <person name="Antonio M."/>
            <person name="Oren A."/>
            <person name="Chaudhuri R.R."/>
            <person name="La Ragione R."/>
            <person name="Hildebrand F."/>
            <person name="Pallen M.J."/>
        </authorList>
    </citation>
    <scope>NUCLEOTIDE SEQUENCE</scope>
    <source>
        <strain evidence="16">4920</strain>
    </source>
</reference>
<dbReference type="PANTHER" id="PTHR11451:SF44">
    <property type="entry name" value="THREONINE--TRNA LIGASE, CHLOROPLASTIC_MITOCHONDRIAL 2"/>
    <property type="match status" value="1"/>
</dbReference>
<evidence type="ECO:0000256" key="8">
    <source>
        <dbReference type="ARBA" id="ARBA00022840"/>
    </source>
</evidence>
<dbReference type="InterPro" id="IPR018163">
    <property type="entry name" value="Thr/Ala-tRNA-synth_IIc_edit"/>
</dbReference>
<dbReference type="SMART" id="SM00863">
    <property type="entry name" value="tRNA_SAD"/>
    <property type="match status" value="1"/>
</dbReference>
<dbReference type="InterPro" id="IPR033728">
    <property type="entry name" value="ThrRS_core"/>
</dbReference>
<name>A0A9D1NG59_9FIRM</name>
<evidence type="ECO:0000256" key="4">
    <source>
        <dbReference type="ARBA" id="ARBA00022598"/>
    </source>
</evidence>
<comment type="similarity">
    <text evidence="1 13">Belongs to the class-II aminoacyl-tRNA synthetase family.</text>
</comment>
<dbReference type="InterPro" id="IPR006195">
    <property type="entry name" value="aa-tRNA-synth_II"/>
</dbReference>
<feature type="binding site" evidence="13">
    <location>
        <position position="322"/>
    </location>
    <ligand>
        <name>Zn(2+)</name>
        <dbReference type="ChEBI" id="CHEBI:29105"/>
        <note>catalytic</note>
    </ligand>
</feature>
<dbReference type="GO" id="GO:0140096">
    <property type="term" value="F:catalytic activity, acting on a protein"/>
    <property type="evidence" value="ECO:0007669"/>
    <property type="project" value="UniProtKB-ARBA"/>
</dbReference>
<evidence type="ECO:0000313" key="16">
    <source>
        <dbReference type="EMBL" id="HIV02519.1"/>
    </source>
</evidence>
<comment type="catalytic activity">
    <reaction evidence="12 13">
        <text>tRNA(Thr) + L-threonine + ATP = L-threonyl-tRNA(Thr) + AMP + diphosphate + H(+)</text>
        <dbReference type="Rhea" id="RHEA:24624"/>
        <dbReference type="Rhea" id="RHEA-COMP:9670"/>
        <dbReference type="Rhea" id="RHEA-COMP:9704"/>
        <dbReference type="ChEBI" id="CHEBI:15378"/>
        <dbReference type="ChEBI" id="CHEBI:30616"/>
        <dbReference type="ChEBI" id="CHEBI:33019"/>
        <dbReference type="ChEBI" id="CHEBI:57926"/>
        <dbReference type="ChEBI" id="CHEBI:78442"/>
        <dbReference type="ChEBI" id="CHEBI:78534"/>
        <dbReference type="ChEBI" id="CHEBI:456215"/>
        <dbReference type="EC" id="6.1.1.3"/>
    </reaction>
</comment>
<organism evidence="16 17">
    <name type="scientific">Candidatus Aphodoplasma excrementigallinarum</name>
    <dbReference type="NCBI Taxonomy" id="2840673"/>
    <lineage>
        <taxon>Bacteria</taxon>
        <taxon>Bacillati</taxon>
        <taxon>Bacillota</taxon>
        <taxon>Clostridia</taxon>
        <taxon>Eubacteriales</taxon>
        <taxon>Candidatus Aphodoplasma</taxon>
    </lineage>
</organism>
<dbReference type="FunFam" id="3.30.980.10:FF:000005">
    <property type="entry name" value="Threonyl-tRNA synthetase, mitochondrial"/>
    <property type="match status" value="1"/>
</dbReference>
<dbReference type="Proteomes" id="UP000886743">
    <property type="component" value="Unassembled WGS sequence"/>
</dbReference>
<evidence type="ECO:0000256" key="2">
    <source>
        <dbReference type="ARBA" id="ARBA00022490"/>
    </source>
</evidence>
<dbReference type="InterPro" id="IPR045864">
    <property type="entry name" value="aa-tRNA-synth_II/BPL/LPL"/>
</dbReference>
<dbReference type="SUPFAM" id="SSF55186">
    <property type="entry name" value="ThrRS/AlaRS common domain"/>
    <property type="match status" value="1"/>
</dbReference>
<dbReference type="Pfam" id="PF00587">
    <property type="entry name" value="tRNA-synt_2b"/>
    <property type="match status" value="1"/>
</dbReference>
<dbReference type="InterPro" id="IPR004154">
    <property type="entry name" value="Anticodon-bd"/>
</dbReference>
<evidence type="ECO:0000256" key="5">
    <source>
        <dbReference type="ARBA" id="ARBA00022723"/>
    </source>
</evidence>
<keyword evidence="8 13" id="KW-0067">ATP-binding</keyword>
<sequence length="573" mass="65570">MSENMNELQTIRHSASHVLAQAVKRLFPGTKLAIGPAIDTGFYYDFDAPQAFTAEDLEKLEAEMKKIVKENLKIERFELPRAEALELMKDEPYKVELINDLPDDAVISFYKQGEFTDLCAGPHVNYTSKVKAFKLLNVAGAYWRGSEKNKMLQRIYGTAFKTKDELNEHLQRLEEAKKRDHRKIGKELGLFMMTEEGPGFPFFLPKGMVLKNQLIDFWREIHQEAGYQEISTPIMLNRKLWERSGHWDHYKNNMYTTVIDDEDFAVKPMNCPGGILVYKSQLHSYRELPLRIGELGLVHRHELSGALHGLMRVRCFTQDDAHIFMTRDQIKDEVKGVCELIDKVYSMFGFPYHIELSTMPEDHMGDEADWEMATNALKDALSEMGREFVINEGDGAFYGPKIDFHLEDCLGRTWQCGTIQLDFQLPERFELEYVGADDQKHRPVMIHRVVFGSIERFIGILTEHFAGAFPTWLAPVQVKVLAISEKHIAYAESVAKKLHDAGIRAELDIRNEKIGYKIREAQLEKVPYMLIAGDKEEETGTVSVRAHKDGDKGSMPVDAFIAAVSKEIAEKSL</sequence>
<keyword evidence="14" id="KW-0175">Coiled coil</keyword>
<dbReference type="GO" id="GO:0005737">
    <property type="term" value="C:cytoplasm"/>
    <property type="evidence" value="ECO:0007669"/>
    <property type="project" value="UniProtKB-SubCell"/>
</dbReference>
<keyword evidence="5 13" id="KW-0479">Metal-binding</keyword>
<feature type="domain" description="Aminoacyl-transfer RNA synthetases class-II family profile" evidence="15">
    <location>
        <begin position="205"/>
        <end position="470"/>
    </location>
</feature>
<dbReference type="PROSITE" id="PS50862">
    <property type="entry name" value="AA_TRNA_LIGASE_II"/>
    <property type="match status" value="1"/>
</dbReference>
<keyword evidence="7 13" id="KW-0862">Zinc</keyword>
<evidence type="ECO:0000313" key="17">
    <source>
        <dbReference type="Proteomes" id="UP000886743"/>
    </source>
</evidence>
<dbReference type="EMBL" id="DVOF01000086">
    <property type="protein sequence ID" value="HIV02519.1"/>
    <property type="molecule type" value="Genomic_DNA"/>
</dbReference>
<dbReference type="GO" id="GO:0016740">
    <property type="term" value="F:transferase activity"/>
    <property type="evidence" value="ECO:0007669"/>
    <property type="project" value="UniProtKB-ARBA"/>
</dbReference>
<evidence type="ECO:0000256" key="1">
    <source>
        <dbReference type="ARBA" id="ARBA00008226"/>
    </source>
</evidence>
<feature type="binding site" evidence="13">
    <location>
        <position position="271"/>
    </location>
    <ligand>
        <name>Zn(2+)</name>
        <dbReference type="ChEBI" id="CHEBI:29105"/>
        <note>catalytic</note>
    </ligand>
</feature>
<dbReference type="EC" id="6.1.1.3" evidence="13"/>
<dbReference type="PANTHER" id="PTHR11451">
    <property type="entry name" value="THREONINE-TRNA LIGASE"/>
    <property type="match status" value="1"/>
</dbReference>
<keyword evidence="3 13" id="KW-0820">tRNA-binding</keyword>
<evidence type="ECO:0000256" key="10">
    <source>
        <dbReference type="ARBA" id="ARBA00022917"/>
    </source>
</evidence>
<evidence type="ECO:0000256" key="12">
    <source>
        <dbReference type="ARBA" id="ARBA00049515"/>
    </source>
</evidence>
<protein>
    <recommendedName>
        <fullName evidence="13">Threonine--tRNA ligase</fullName>
        <ecNumber evidence="13">6.1.1.3</ecNumber>
    </recommendedName>
    <alternativeName>
        <fullName evidence="13">Threonyl-tRNA synthetase</fullName>
        <shortName evidence="13">ThrRS</shortName>
    </alternativeName>
</protein>
<comment type="caution">
    <text evidence="16">The sequence shown here is derived from an EMBL/GenBank/DDBJ whole genome shotgun (WGS) entry which is preliminary data.</text>
</comment>
<comment type="caution">
    <text evidence="13">Lacks conserved residue(s) required for the propagation of feature annotation.</text>
</comment>
<dbReference type="FunFam" id="3.30.930.10:FF:000002">
    <property type="entry name" value="Threonine--tRNA ligase"/>
    <property type="match status" value="1"/>
</dbReference>
<dbReference type="GO" id="GO:0004829">
    <property type="term" value="F:threonine-tRNA ligase activity"/>
    <property type="evidence" value="ECO:0007669"/>
    <property type="project" value="UniProtKB-UniRule"/>
</dbReference>
<dbReference type="FunFam" id="3.40.50.800:FF:000001">
    <property type="entry name" value="Threonine--tRNA ligase"/>
    <property type="match status" value="1"/>
</dbReference>
<keyword evidence="10 13" id="KW-0648">Protein biosynthesis</keyword>
<dbReference type="Gene3D" id="3.30.54.20">
    <property type="match status" value="1"/>
</dbReference>
<evidence type="ECO:0000256" key="7">
    <source>
        <dbReference type="ARBA" id="ARBA00022833"/>
    </source>
</evidence>
<dbReference type="Pfam" id="PF07973">
    <property type="entry name" value="tRNA_SAD"/>
    <property type="match status" value="1"/>
</dbReference>
<accession>A0A9D1NG59</accession>
<keyword evidence="11 13" id="KW-0030">Aminoacyl-tRNA synthetase</keyword>
<dbReference type="HAMAP" id="MF_00184">
    <property type="entry name" value="Thr_tRNA_synth"/>
    <property type="match status" value="1"/>
</dbReference>
<comment type="cofactor">
    <cofactor evidence="13">
        <name>Zn(2+)</name>
        <dbReference type="ChEBI" id="CHEBI:29105"/>
    </cofactor>
    <text evidence="13">Binds 1 zinc ion per subunit.</text>
</comment>
<evidence type="ECO:0000256" key="11">
    <source>
        <dbReference type="ARBA" id="ARBA00023146"/>
    </source>
</evidence>
<dbReference type="AlphaFoldDB" id="A0A9D1NG59"/>
<dbReference type="GO" id="GO:0046872">
    <property type="term" value="F:metal ion binding"/>
    <property type="evidence" value="ECO:0007669"/>
    <property type="project" value="UniProtKB-KW"/>
</dbReference>
<proteinExistence type="inferred from homology"/>
<dbReference type="GO" id="GO:0000049">
    <property type="term" value="F:tRNA binding"/>
    <property type="evidence" value="ECO:0007669"/>
    <property type="project" value="UniProtKB-KW"/>
</dbReference>
<dbReference type="CDD" id="cd00771">
    <property type="entry name" value="ThrRS_core"/>
    <property type="match status" value="1"/>
</dbReference>
<dbReference type="GO" id="GO:0006435">
    <property type="term" value="P:threonyl-tRNA aminoacylation"/>
    <property type="evidence" value="ECO:0007669"/>
    <property type="project" value="UniProtKB-UniRule"/>
</dbReference>
<evidence type="ECO:0000259" key="15">
    <source>
        <dbReference type="PROSITE" id="PS50862"/>
    </source>
</evidence>
<keyword evidence="6 13" id="KW-0547">Nucleotide-binding</keyword>
<comment type="subunit">
    <text evidence="13">Homodimer.</text>
</comment>
<dbReference type="InterPro" id="IPR002314">
    <property type="entry name" value="aa-tRNA-synt_IIb"/>
</dbReference>
<dbReference type="SUPFAM" id="SSF52954">
    <property type="entry name" value="Class II aaRS ABD-related"/>
    <property type="match status" value="1"/>
</dbReference>
<dbReference type="PRINTS" id="PR01047">
    <property type="entry name" value="TRNASYNTHTHR"/>
</dbReference>
<comment type="subcellular location">
    <subcellularLocation>
        <location evidence="13">Cytoplasm</location>
    </subcellularLocation>
</comment>
<feature type="binding site" evidence="13">
    <location>
        <position position="447"/>
    </location>
    <ligand>
        <name>Zn(2+)</name>
        <dbReference type="ChEBI" id="CHEBI:29105"/>
        <note>catalytic</note>
    </ligand>
</feature>
<dbReference type="FunFam" id="3.30.54.20:FF:000002">
    <property type="entry name" value="Threonine--tRNA ligase"/>
    <property type="match status" value="1"/>
</dbReference>
<dbReference type="InterPro" id="IPR012947">
    <property type="entry name" value="tRNA_SAD"/>
</dbReference>
<dbReference type="Pfam" id="PF03129">
    <property type="entry name" value="HGTP_anticodon"/>
    <property type="match status" value="1"/>
</dbReference>
<dbReference type="Gene3D" id="3.40.50.800">
    <property type="entry name" value="Anticodon-binding domain"/>
    <property type="match status" value="1"/>
</dbReference>
<dbReference type="SUPFAM" id="SSF55681">
    <property type="entry name" value="Class II aaRS and biotin synthetases"/>
    <property type="match status" value="1"/>
</dbReference>
<keyword evidence="4 13" id="KW-0436">Ligase</keyword>
<evidence type="ECO:0000256" key="3">
    <source>
        <dbReference type="ARBA" id="ARBA00022555"/>
    </source>
</evidence>
<evidence type="ECO:0000256" key="14">
    <source>
        <dbReference type="SAM" id="Coils"/>
    </source>
</evidence>
<dbReference type="NCBIfam" id="TIGR00418">
    <property type="entry name" value="thrS"/>
    <property type="match status" value="1"/>
</dbReference>
<gene>
    <name evidence="13 16" type="primary">thrS</name>
    <name evidence="16" type="ORF">IAC74_03000</name>
</gene>
<dbReference type="Gene3D" id="3.30.930.10">
    <property type="entry name" value="Bira Bifunctional Protein, Domain 2"/>
    <property type="match status" value="1"/>
</dbReference>
<feature type="coiled-coil region" evidence="14">
    <location>
        <begin position="50"/>
        <end position="77"/>
    </location>
</feature>
<evidence type="ECO:0000256" key="13">
    <source>
        <dbReference type="HAMAP-Rule" id="MF_00184"/>
    </source>
</evidence>
<evidence type="ECO:0000256" key="6">
    <source>
        <dbReference type="ARBA" id="ARBA00022741"/>
    </source>
</evidence>
<reference evidence="16" key="1">
    <citation type="submission" date="2020-10" db="EMBL/GenBank/DDBJ databases">
        <authorList>
            <person name="Gilroy R."/>
        </authorList>
    </citation>
    <scope>NUCLEOTIDE SEQUENCE</scope>
    <source>
        <strain evidence="16">4920</strain>
    </source>
</reference>
<dbReference type="InterPro" id="IPR047246">
    <property type="entry name" value="ThrRS_anticodon"/>
</dbReference>